<keyword evidence="7 9" id="KW-1133">Transmembrane helix</keyword>
<feature type="transmembrane region" description="Helical" evidence="9">
    <location>
        <begin position="9"/>
        <end position="29"/>
    </location>
</feature>
<dbReference type="STRING" id="596327.PORUE0001_0369"/>
<dbReference type="EMBL" id="ACLR01000182">
    <property type="protein sequence ID" value="EEK16387.1"/>
    <property type="molecule type" value="Genomic_DNA"/>
</dbReference>
<keyword evidence="12" id="KW-1185">Reference proteome</keyword>
<dbReference type="Pfam" id="PF01252">
    <property type="entry name" value="Peptidase_A8"/>
    <property type="match status" value="1"/>
</dbReference>
<comment type="catalytic activity">
    <reaction evidence="9">
        <text>Release of signal peptides from bacterial membrane prolipoproteins. Hydrolyzes -Xaa-Yaa-Zaa-|-(S,diacylglyceryl)Cys-, in which Xaa is hydrophobic (preferably Leu), and Yaa (Ala or Ser) and Zaa (Gly or Ala) have small, neutral side chains.</text>
        <dbReference type="EC" id="3.4.23.36"/>
    </reaction>
</comment>
<dbReference type="eggNOG" id="COG0597">
    <property type="taxonomic scope" value="Bacteria"/>
</dbReference>
<dbReference type="NCBIfam" id="NF011369">
    <property type="entry name" value="PRK14788.1"/>
    <property type="match status" value="1"/>
</dbReference>
<keyword evidence="5 9" id="KW-0064">Aspartyl protease</keyword>
<evidence type="ECO:0000256" key="4">
    <source>
        <dbReference type="ARBA" id="ARBA00022692"/>
    </source>
</evidence>
<feature type="transmembrane region" description="Helical" evidence="9">
    <location>
        <begin position="176"/>
        <end position="199"/>
    </location>
</feature>
<protein>
    <recommendedName>
        <fullName evidence="9">Lipoprotein signal peptidase</fullName>
        <ecNumber evidence="9">3.4.23.36</ecNumber>
    </recommendedName>
    <alternativeName>
        <fullName evidence="9">Prolipoprotein signal peptidase</fullName>
    </alternativeName>
    <alternativeName>
        <fullName evidence="9">Signal peptidase II</fullName>
        <shortName evidence="9">SPase II</shortName>
    </alternativeName>
</protein>
<name>C2MD48_9PORP</name>
<comment type="pathway">
    <text evidence="9">Protein modification; lipoprotein biosynthesis (signal peptide cleavage).</text>
</comment>
<comment type="similarity">
    <text evidence="1 9 10">Belongs to the peptidase A8 family.</text>
</comment>
<comment type="function">
    <text evidence="9">This protein specifically catalyzes the removal of signal peptides from prolipoproteins.</text>
</comment>
<dbReference type="PANTHER" id="PTHR33695">
    <property type="entry name" value="LIPOPROTEIN SIGNAL PEPTIDASE"/>
    <property type="match status" value="1"/>
</dbReference>
<evidence type="ECO:0000313" key="12">
    <source>
        <dbReference type="Proteomes" id="UP000003303"/>
    </source>
</evidence>
<evidence type="ECO:0000256" key="1">
    <source>
        <dbReference type="ARBA" id="ARBA00006139"/>
    </source>
</evidence>
<organism evidence="11 12">
    <name type="scientific">Porphyromonas uenonis 60-3</name>
    <dbReference type="NCBI Taxonomy" id="596327"/>
    <lineage>
        <taxon>Bacteria</taxon>
        <taxon>Pseudomonadati</taxon>
        <taxon>Bacteroidota</taxon>
        <taxon>Bacteroidia</taxon>
        <taxon>Bacteroidales</taxon>
        <taxon>Porphyromonadaceae</taxon>
        <taxon>Porphyromonas</taxon>
    </lineage>
</organism>
<dbReference type="GO" id="GO:0004190">
    <property type="term" value="F:aspartic-type endopeptidase activity"/>
    <property type="evidence" value="ECO:0007669"/>
    <property type="project" value="UniProtKB-UniRule"/>
</dbReference>
<dbReference type="OrthoDB" id="9810259at2"/>
<dbReference type="Proteomes" id="UP000003303">
    <property type="component" value="Unassembled WGS sequence"/>
</dbReference>
<keyword evidence="8 9" id="KW-0472">Membrane</keyword>
<comment type="subcellular location">
    <subcellularLocation>
        <location evidence="9">Cell membrane</location>
        <topology evidence="9">Multi-pass membrane protein</topology>
    </subcellularLocation>
</comment>
<reference evidence="11 12" key="1">
    <citation type="submission" date="2009-04" db="EMBL/GenBank/DDBJ databases">
        <authorList>
            <person name="Sebastian Y."/>
            <person name="Madupu R."/>
            <person name="Durkin A.S."/>
            <person name="Torralba M."/>
            <person name="Methe B."/>
            <person name="Sutton G.G."/>
            <person name="Strausberg R.L."/>
            <person name="Nelson K.E."/>
        </authorList>
    </citation>
    <scope>NUCLEOTIDE SEQUENCE [LARGE SCALE GENOMIC DNA]</scope>
    <source>
        <strain evidence="11 12">60-3</strain>
    </source>
</reference>
<dbReference type="RefSeq" id="WP_007365828.1">
    <property type="nucleotide sequence ID" value="NZ_ACLR01000182.1"/>
</dbReference>
<dbReference type="EC" id="3.4.23.36" evidence="9"/>
<keyword evidence="2 9" id="KW-1003">Cell membrane</keyword>
<dbReference type="UniPathway" id="UPA00665"/>
<keyword evidence="4 9" id="KW-0812">Transmembrane</keyword>
<evidence type="ECO:0000256" key="9">
    <source>
        <dbReference type="HAMAP-Rule" id="MF_00161"/>
    </source>
</evidence>
<feature type="active site" evidence="9">
    <location>
        <position position="185"/>
    </location>
</feature>
<evidence type="ECO:0000256" key="3">
    <source>
        <dbReference type="ARBA" id="ARBA00022670"/>
    </source>
</evidence>
<dbReference type="AlphaFoldDB" id="C2MD48"/>
<evidence type="ECO:0000256" key="10">
    <source>
        <dbReference type="RuleBase" id="RU004181"/>
    </source>
</evidence>
<evidence type="ECO:0000256" key="8">
    <source>
        <dbReference type="ARBA" id="ARBA00023136"/>
    </source>
</evidence>
<keyword evidence="3 9" id="KW-0645">Protease</keyword>
<feature type="transmembrane region" description="Helical" evidence="9">
    <location>
        <begin position="65"/>
        <end position="82"/>
    </location>
</feature>
<evidence type="ECO:0000256" key="7">
    <source>
        <dbReference type="ARBA" id="ARBA00022989"/>
    </source>
</evidence>
<comment type="caution">
    <text evidence="11">The sequence shown here is derived from an EMBL/GenBank/DDBJ whole genome shotgun (WGS) entry which is preliminary data.</text>
</comment>
<evidence type="ECO:0000256" key="5">
    <source>
        <dbReference type="ARBA" id="ARBA00022750"/>
    </source>
</evidence>
<feature type="active site" evidence="9">
    <location>
        <position position="151"/>
    </location>
</feature>
<evidence type="ECO:0000313" key="11">
    <source>
        <dbReference type="EMBL" id="EEK16387.1"/>
    </source>
</evidence>
<dbReference type="PANTHER" id="PTHR33695:SF1">
    <property type="entry name" value="LIPOPROTEIN SIGNAL PEPTIDASE"/>
    <property type="match status" value="1"/>
</dbReference>
<evidence type="ECO:0000256" key="6">
    <source>
        <dbReference type="ARBA" id="ARBA00022801"/>
    </source>
</evidence>
<sequence>MTRTSQRHWIVAGLILLLIVIDQVVKIWIKTHMYVGQEYHIFDWFRIYFVENRGMAYGVELGSKLLLTAFRIVAMAGLGVWLTRFVRQCRHYSLGFCIVIGLVLAGGIGNLIDSLFYGQLFTSSIGQVAQFVPTTAGAVGYAPWLEGHVVDMLYFPLFTTVLPEWFPIGGGEPYTFFSPIFNIADSCITVGVLALLICYPRTTTRALDRLWIYLRGKHRHTSKRAK</sequence>
<accession>C2MD48</accession>
<keyword evidence="6 9" id="KW-0378">Hydrolase</keyword>
<dbReference type="HAMAP" id="MF_00161">
    <property type="entry name" value="LspA"/>
    <property type="match status" value="1"/>
</dbReference>
<proteinExistence type="inferred from homology"/>
<gene>
    <name evidence="9" type="primary">lspA</name>
    <name evidence="11" type="ORF">PORUE0001_0369</name>
</gene>
<evidence type="ECO:0000256" key="2">
    <source>
        <dbReference type="ARBA" id="ARBA00022475"/>
    </source>
</evidence>
<dbReference type="InterPro" id="IPR001872">
    <property type="entry name" value="Peptidase_A8"/>
</dbReference>
<dbReference type="GO" id="GO:0006508">
    <property type="term" value="P:proteolysis"/>
    <property type="evidence" value="ECO:0007669"/>
    <property type="project" value="UniProtKB-KW"/>
</dbReference>
<dbReference type="GO" id="GO:0005886">
    <property type="term" value="C:plasma membrane"/>
    <property type="evidence" value="ECO:0007669"/>
    <property type="project" value="UniProtKB-SubCell"/>
</dbReference>
<dbReference type="PRINTS" id="PR00781">
    <property type="entry name" value="LIPOSIGPTASE"/>
</dbReference>
<feature type="transmembrane region" description="Helical" evidence="9">
    <location>
        <begin position="94"/>
        <end position="112"/>
    </location>
</feature>